<evidence type="ECO:0000256" key="10">
    <source>
        <dbReference type="HAMAP-Rule" id="MF_00505"/>
    </source>
</evidence>
<dbReference type="AlphaFoldDB" id="A0A1X2A6A3"/>
<dbReference type="PRINTS" id="PR00775">
    <property type="entry name" value="HEATSHOCK90"/>
</dbReference>
<dbReference type="RefSeq" id="WP_085245791.1">
    <property type="nucleotide sequence ID" value="NZ_LQPN01000063.1"/>
</dbReference>
<dbReference type="HAMAP" id="MF_00505">
    <property type="entry name" value="HSP90"/>
    <property type="match status" value="1"/>
</dbReference>
<feature type="region of interest" description="C" evidence="10">
    <location>
        <begin position="563"/>
        <end position="643"/>
    </location>
</feature>
<feature type="region of interest" description="A; substrate-binding" evidence="10">
    <location>
        <begin position="1"/>
        <end position="348"/>
    </location>
</feature>
<dbReference type="PIRSF" id="PIRSF002583">
    <property type="entry name" value="Hsp90"/>
    <property type="match status" value="1"/>
</dbReference>
<dbReference type="Gene3D" id="1.20.120.790">
    <property type="entry name" value="Heat shock protein 90, C-terminal domain"/>
    <property type="match status" value="1"/>
</dbReference>
<feature type="binding site" evidence="11">
    <location>
        <position position="175"/>
    </location>
    <ligand>
        <name>ATP</name>
        <dbReference type="ChEBI" id="CHEBI:30616"/>
    </ligand>
</feature>
<dbReference type="Gene3D" id="3.40.50.11260">
    <property type="match status" value="1"/>
</dbReference>
<dbReference type="InterPro" id="IPR020568">
    <property type="entry name" value="Ribosomal_Su5_D2-typ_SF"/>
</dbReference>
<dbReference type="CDD" id="cd16927">
    <property type="entry name" value="HATPase_Hsp90-like"/>
    <property type="match status" value="1"/>
</dbReference>
<dbReference type="GO" id="GO:0051082">
    <property type="term" value="F:unfolded protein binding"/>
    <property type="evidence" value="ECO:0007669"/>
    <property type="project" value="UniProtKB-UniRule"/>
</dbReference>
<dbReference type="FunFam" id="3.30.230.80:FF:000002">
    <property type="entry name" value="Molecular chaperone HtpG"/>
    <property type="match status" value="1"/>
</dbReference>
<evidence type="ECO:0000256" key="7">
    <source>
        <dbReference type="ARBA" id="ARBA00023186"/>
    </source>
</evidence>
<feature type="binding site" evidence="11">
    <location>
        <position position="39"/>
    </location>
    <ligand>
        <name>ATP</name>
        <dbReference type="ChEBI" id="CHEBI:30616"/>
    </ligand>
</feature>
<dbReference type="NCBIfam" id="NF003555">
    <property type="entry name" value="PRK05218.1"/>
    <property type="match status" value="1"/>
</dbReference>
<dbReference type="InterPro" id="IPR020575">
    <property type="entry name" value="Hsp90_N"/>
</dbReference>
<dbReference type="InterPro" id="IPR037196">
    <property type="entry name" value="HSP90_C"/>
</dbReference>
<dbReference type="Pfam" id="PF00183">
    <property type="entry name" value="HSP90"/>
    <property type="match status" value="1"/>
</dbReference>
<evidence type="ECO:0000313" key="13">
    <source>
        <dbReference type="EMBL" id="ORW41669.1"/>
    </source>
</evidence>
<dbReference type="SUPFAM" id="SSF55874">
    <property type="entry name" value="ATPase domain of HSP90 chaperone/DNA topoisomerase II/histidine kinase"/>
    <property type="match status" value="1"/>
</dbReference>
<feature type="binding site" evidence="11">
    <location>
        <position position="348"/>
    </location>
    <ligand>
        <name>ATP</name>
        <dbReference type="ChEBI" id="CHEBI:30616"/>
    </ligand>
</feature>
<comment type="function">
    <text evidence="8 10">Molecular chaperone. Has ATPase activity.</text>
</comment>
<dbReference type="GO" id="GO:0140662">
    <property type="term" value="F:ATP-dependent protein folding chaperone"/>
    <property type="evidence" value="ECO:0007669"/>
    <property type="project" value="InterPro"/>
</dbReference>
<dbReference type="GO" id="GO:0005737">
    <property type="term" value="C:cytoplasm"/>
    <property type="evidence" value="ECO:0007669"/>
    <property type="project" value="UniProtKB-SubCell"/>
</dbReference>
<keyword evidence="4 10" id="KW-0547">Nucleotide-binding</keyword>
<dbReference type="SMART" id="SM00387">
    <property type="entry name" value="HATPase_c"/>
    <property type="match status" value="1"/>
</dbReference>
<evidence type="ECO:0000256" key="2">
    <source>
        <dbReference type="ARBA" id="ARBA00008239"/>
    </source>
</evidence>
<keyword evidence="5 10" id="KW-0067">ATP-binding</keyword>
<dbReference type="Pfam" id="PF13589">
    <property type="entry name" value="HATPase_c_3"/>
    <property type="match status" value="1"/>
</dbReference>
<keyword evidence="6 10" id="KW-0346">Stress response</keyword>
<dbReference type="InterPro" id="IPR036890">
    <property type="entry name" value="HATPase_C_sf"/>
</dbReference>
<proteinExistence type="inferred from homology"/>
<feature type="binding site" evidence="11">
    <location>
        <begin position="125"/>
        <end position="130"/>
    </location>
    <ligand>
        <name>ATP</name>
        <dbReference type="ChEBI" id="CHEBI:30616"/>
    </ligand>
</feature>
<reference evidence="13 14" key="1">
    <citation type="journal article" date="2015" name="Emerg. Microbes Infect.">
        <title>Characterization of 17 strains belonging to the Mycobacterium simiae complex and description of Mycobacterium paraense sp. nov.</title>
        <authorList>
            <person name="Fusco da Costa A.R."/>
            <person name="Fedrizzi T."/>
            <person name="Lopes M.L."/>
            <person name="Pecorari M."/>
            <person name="Oliveira da Costa W.L."/>
            <person name="Giacobazzi E."/>
            <person name="da Costa Bahia J.R."/>
            <person name="De Sanctis V."/>
            <person name="Batista Lima K.V."/>
            <person name="Bertorelli R."/>
            <person name="Grottola A."/>
            <person name="Fabio A."/>
            <person name="Mariottini A."/>
            <person name="Ferretti P."/>
            <person name="Di Leva F."/>
            <person name="Fregni Serpini G."/>
            <person name="Tagliazucchi S."/>
            <person name="Rumpianesi F."/>
            <person name="Jousson O."/>
            <person name="Segata N."/>
            <person name="Tortoli E."/>
        </authorList>
    </citation>
    <scope>NUCLEOTIDE SEQUENCE [LARGE SCALE GENOMIC DNA]</scope>
    <source>
        <strain evidence="13 14">IEC33</strain>
    </source>
</reference>
<dbReference type="InterPro" id="IPR001404">
    <property type="entry name" value="Hsp90_fam"/>
</dbReference>
<feature type="binding site" evidence="11">
    <location>
        <position position="81"/>
    </location>
    <ligand>
        <name>ATP</name>
        <dbReference type="ChEBI" id="CHEBI:30616"/>
    </ligand>
</feature>
<evidence type="ECO:0000259" key="12">
    <source>
        <dbReference type="SMART" id="SM00387"/>
    </source>
</evidence>
<dbReference type="InterPro" id="IPR003594">
    <property type="entry name" value="HATPase_dom"/>
</dbReference>
<keyword evidence="3 10" id="KW-0963">Cytoplasm</keyword>
<name>A0A1X2A6A3_9MYCO</name>
<dbReference type="PANTHER" id="PTHR11528">
    <property type="entry name" value="HEAT SHOCK PROTEIN 90 FAMILY MEMBER"/>
    <property type="match status" value="1"/>
</dbReference>
<evidence type="ECO:0000256" key="9">
    <source>
        <dbReference type="ARBA" id="ARBA00070675"/>
    </source>
</evidence>
<dbReference type="Gene3D" id="3.30.565.10">
    <property type="entry name" value="Histidine kinase-like ATPase, C-terminal domain"/>
    <property type="match status" value="1"/>
</dbReference>
<evidence type="ECO:0000256" key="3">
    <source>
        <dbReference type="ARBA" id="ARBA00022490"/>
    </source>
</evidence>
<evidence type="ECO:0000256" key="11">
    <source>
        <dbReference type="PIRSR" id="PIRSR002583-1"/>
    </source>
</evidence>
<evidence type="ECO:0000256" key="1">
    <source>
        <dbReference type="ARBA" id="ARBA00004496"/>
    </source>
</evidence>
<dbReference type="GO" id="GO:0016887">
    <property type="term" value="F:ATP hydrolysis activity"/>
    <property type="evidence" value="ECO:0007669"/>
    <property type="project" value="InterPro"/>
</dbReference>
<feature type="binding site" evidence="11">
    <location>
        <position position="86"/>
    </location>
    <ligand>
        <name>ATP</name>
        <dbReference type="ChEBI" id="CHEBI:30616"/>
    </ligand>
</feature>
<evidence type="ECO:0000313" key="14">
    <source>
        <dbReference type="Proteomes" id="UP000193285"/>
    </source>
</evidence>
<protein>
    <recommendedName>
        <fullName evidence="9 10">Chaperone protein HtpG</fullName>
    </recommendedName>
    <alternativeName>
        <fullName evidence="10">Heat shock protein HtpG</fullName>
    </alternativeName>
    <alternativeName>
        <fullName evidence="10">High temperature protein G</fullName>
    </alternativeName>
</protein>
<evidence type="ECO:0000256" key="4">
    <source>
        <dbReference type="ARBA" id="ARBA00022741"/>
    </source>
</evidence>
<comment type="subcellular location">
    <subcellularLocation>
        <location evidence="1 10">Cytoplasm</location>
    </subcellularLocation>
</comment>
<dbReference type="FunFam" id="1.20.120.790:FF:000006">
    <property type="entry name" value="Chaperone protein HtpG"/>
    <property type="match status" value="1"/>
</dbReference>
<feature type="binding site" evidence="11">
    <location>
        <position position="35"/>
    </location>
    <ligand>
        <name>ATP</name>
        <dbReference type="ChEBI" id="CHEBI:30616"/>
    </ligand>
</feature>
<comment type="similarity">
    <text evidence="2 10">Belongs to the heat shock protein 90 family.</text>
</comment>
<dbReference type="Gene3D" id="3.30.230.80">
    <property type="match status" value="1"/>
</dbReference>
<dbReference type="FunFam" id="3.30.565.10:FF:000009">
    <property type="entry name" value="Molecular chaperone HtpG"/>
    <property type="match status" value="1"/>
</dbReference>
<comment type="subunit">
    <text evidence="10">Homodimer.</text>
</comment>
<dbReference type="GO" id="GO:0005524">
    <property type="term" value="F:ATP binding"/>
    <property type="evidence" value="ECO:0007669"/>
    <property type="project" value="UniProtKB-UniRule"/>
</dbReference>
<dbReference type="OrthoDB" id="9802640at2"/>
<organism evidence="13 14">
    <name type="scientific">Mycobacterium paraense</name>
    <dbReference type="NCBI Taxonomy" id="767916"/>
    <lineage>
        <taxon>Bacteria</taxon>
        <taxon>Bacillati</taxon>
        <taxon>Actinomycetota</taxon>
        <taxon>Actinomycetes</taxon>
        <taxon>Mycobacteriales</taxon>
        <taxon>Mycobacteriaceae</taxon>
        <taxon>Mycobacterium</taxon>
        <taxon>Mycobacterium simiae complex</taxon>
    </lineage>
</organism>
<dbReference type="STRING" id="767916.AWB91_11760"/>
<evidence type="ECO:0000256" key="8">
    <source>
        <dbReference type="ARBA" id="ARBA00058590"/>
    </source>
</evidence>
<evidence type="ECO:0000256" key="6">
    <source>
        <dbReference type="ARBA" id="ARBA00023016"/>
    </source>
</evidence>
<feature type="binding site" evidence="11">
    <location>
        <position position="100"/>
    </location>
    <ligand>
        <name>ATP</name>
        <dbReference type="ChEBI" id="CHEBI:30616"/>
    </ligand>
</feature>
<gene>
    <name evidence="10" type="primary">htpG</name>
    <name evidence="13" type="ORF">AWB90_20455</name>
</gene>
<comment type="caution">
    <text evidence="10">Lacks conserved residue(s) required for the propagation of feature annotation.</text>
</comment>
<comment type="caution">
    <text evidence="13">The sequence shown here is derived from an EMBL/GenBank/DDBJ whole genome shotgun (WGS) entry which is preliminary data.</text>
</comment>
<feature type="domain" description="Histidine kinase/HSP90-like ATPase" evidence="12">
    <location>
        <begin position="28"/>
        <end position="185"/>
    </location>
</feature>
<evidence type="ECO:0000256" key="5">
    <source>
        <dbReference type="ARBA" id="ARBA00022840"/>
    </source>
</evidence>
<accession>A0A1X2A6A3</accession>
<dbReference type="EMBL" id="LQPN01000063">
    <property type="protein sequence ID" value="ORW41669.1"/>
    <property type="molecule type" value="Genomic_DNA"/>
</dbReference>
<dbReference type="SUPFAM" id="SSF54211">
    <property type="entry name" value="Ribosomal protein S5 domain 2-like"/>
    <property type="match status" value="1"/>
</dbReference>
<feature type="binding site" evidence="11">
    <location>
        <begin position="101"/>
        <end position="102"/>
    </location>
    <ligand>
        <name>ATP</name>
        <dbReference type="ChEBI" id="CHEBI:30616"/>
    </ligand>
</feature>
<sequence>MNARVEQLEFQAEARQLLDLMVHSVYSNKDSFLRELISNASDALDKLRLEAFRNKDLDVDTSDLHIEIDVDKNARTLTVRDNGIGMTRDEVVDLIGTLAKSGTAELRQQLREAKNSAASEELIGQFGIGFYSSFMVADKVQLLTRKAGESEATRWESSGEGTYTIESVDDAPQGTSVTLHLKPEDAEDELYDYTAEWKIRHLVKRYSDFIAWPIRMEVEKRTPAEDGGEDTVTVETETLNSMKALWARPKDEVSDEEYKEFYKHIAHAWDDPLEVIAMKAEGTFEYQALLFIPSHAPFDLFDRDSHVGIQLYVKRVFIMGDCEQLLPKYLRFVKGVVDAQDLSLNVSREILQQDRQINAIRRRLTKKVLSTIKELQSERPDDYRTLWTQFGRAIKEGLLSDADNKEMLLEVSSFASTHSEEEATTLAEYVGRMKEGQQQIFYATGESRQQLIKSPHLEAFKAKGYEVLLLTDPVDEVWVGVVDEFDGKPLQSVARGEVDLDSDEDKSDAEREEQEKEFADLLAWLKETLSEHVKDVRLSTRLTESPACLITDAFGITPTLARLYRATGQDVPVGKRILELNPSHPLVTGLRDAHRKADDDAARTSAAETAELLYGTALLAEGGALEDPARFAELLADRLARTI</sequence>
<dbReference type="SUPFAM" id="SSF110942">
    <property type="entry name" value="HSP90 C-terminal domain"/>
    <property type="match status" value="1"/>
</dbReference>
<dbReference type="Proteomes" id="UP000193285">
    <property type="component" value="Unassembled WGS sequence"/>
</dbReference>
<keyword evidence="7 10" id="KW-0143">Chaperone</keyword>